<dbReference type="EMBL" id="JAMKFB020000728">
    <property type="protein sequence ID" value="KAL0147712.1"/>
    <property type="molecule type" value="Genomic_DNA"/>
</dbReference>
<dbReference type="PROSITE" id="PS50158">
    <property type="entry name" value="ZF_CCHC"/>
    <property type="match status" value="1"/>
</dbReference>
<protein>
    <recommendedName>
        <fullName evidence="3">CCHC-type domain-containing protein</fullName>
    </recommendedName>
</protein>
<keyword evidence="1" id="KW-0479">Metal-binding</keyword>
<dbReference type="InterPro" id="IPR042509">
    <property type="entry name" value="ZCCHC3"/>
</dbReference>
<proteinExistence type="predicted"/>
<keyword evidence="1" id="KW-0863">Zinc-finger</keyword>
<reference evidence="4 5" key="1">
    <citation type="submission" date="2024-05" db="EMBL/GenBank/DDBJ databases">
        <title>Genome sequencing and assembly of Indian major carp, Cirrhinus mrigala (Hamilton, 1822).</title>
        <authorList>
            <person name="Mohindra V."/>
            <person name="Chowdhury L.M."/>
            <person name="Lal K."/>
            <person name="Jena J.K."/>
        </authorList>
    </citation>
    <scope>NUCLEOTIDE SEQUENCE [LARGE SCALE GENOMIC DNA]</scope>
    <source>
        <strain evidence="4">CM1030</strain>
        <tissue evidence="4">Blood</tissue>
    </source>
</reference>
<evidence type="ECO:0000259" key="3">
    <source>
        <dbReference type="PROSITE" id="PS50158"/>
    </source>
</evidence>
<name>A0ABD0MFF6_CIRMR</name>
<dbReference type="InterPro" id="IPR001878">
    <property type="entry name" value="Znf_CCHC"/>
</dbReference>
<keyword evidence="5" id="KW-1185">Reference proteome</keyword>
<evidence type="ECO:0000256" key="1">
    <source>
        <dbReference type="PROSITE-ProRule" id="PRU00047"/>
    </source>
</evidence>
<accession>A0ABD0MFF6</accession>
<dbReference type="AlphaFoldDB" id="A0ABD0MFF6"/>
<feature type="compositionally biased region" description="Polar residues" evidence="2">
    <location>
        <begin position="92"/>
        <end position="101"/>
    </location>
</feature>
<sequence>MPKLCRKCGMFGHLAEACQEIVCGKCKEIGHSFEECTNGRWCNLSGEFNYLYRDCPKSFANNLKGNKMATPQPQQKEEQREVEAVLEVLAGNSKSQPTSRIGQEAGSGAATGAESHLETEQGEEPTPLQEKGNEDEMCSSLNTVSEVSMSCSGSETDCLLPNAQVQKRPVGSPLSEMGKKKIRVTQWPDSSSSEDLDCMWLLESPNEVSFLHIKLKTSSPKEL</sequence>
<evidence type="ECO:0000313" key="5">
    <source>
        <dbReference type="Proteomes" id="UP001529510"/>
    </source>
</evidence>
<dbReference type="Gene3D" id="4.10.60.10">
    <property type="entry name" value="Zinc finger, CCHC-type"/>
    <property type="match status" value="1"/>
</dbReference>
<feature type="compositionally biased region" description="Low complexity" evidence="2">
    <location>
        <begin position="102"/>
        <end position="114"/>
    </location>
</feature>
<dbReference type="SMART" id="SM00343">
    <property type="entry name" value="ZnF_C2HC"/>
    <property type="match status" value="2"/>
</dbReference>
<evidence type="ECO:0000256" key="2">
    <source>
        <dbReference type="SAM" id="MobiDB-lite"/>
    </source>
</evidence>
<gene>
    <name evidence="4" type="ORF">M9458_056990</name>
</gene>
<dbReference type="InterPro" id="IPR036875">
    <property type="entry name" value="Znf_CCHC_sf"/>
</dbReference>
<evidence type="ECO:0000313" key="4">
    <source>
        <dbReference type="EMBL" id="KAL0147712.1"/>
    </source>
</evidence>
<feature type="region of interest" description="Disordered" evidence="2">
    <location>
        <begin position="90"/>
        <end position="134"/>
    </location>
</feature>
<comment type="caution">
    <text evidence="4">The sequence shown here is derived from an EMBL/GenBank/DDBJ whole genome shotgun (WGS) entry which is preliminary data.</text>
</comment>
<dbReference type="PANTHER" id="PTHR22639:SF3">
    <property type="entry name" value="ZINC FINGER CCHC DOMAIN-CONTAINING PROTEIN 3"/>
    <property type="match status" value="1"/>
</dbReference>
<dbReference type="Proteomes" id="UP001529510">
    <property type="component" value="Unassembled WGS sequence"/>
</dbReference>
<organism evidence="4 5">
    <name type="scientific">Cirrhinus mrigala</name>
    <name type="common">Mrigala</name>
    <dbReference type="NCBI Taxonomy" id="683832"/>
    <lineage>
        <taxon>Eukaryota</taxon>
        <taxon>Metazoa</taxon>
        <taxon>Chordata</taxon>
        <taxon>Craniata</taxon>
        <taxon>Vertebrata</taxon>
        <taxon>Euteleostomi</taxon>
        <taxon>Actinopterygii</taxon>
        <taxon>Neopterygii</taxon>
        <taxon>Teleostei</taxon>
        <taxon>Ostariophysi</taxon>
        <taxon>Cypriniformes</taxon>
        <taxon>Cyprinidae</taxon>
        <taxon>Labeoninae</taxon>
        <taxon>Labeonini</taxon>
        <taxon>Cirrhinus</taxon>
    </lineage>
</organism>
<feature type="region of interest" description="Disordered" evidence="2">
    <location>
        <begin position="167"/>
        <end position="192"/>
    </location>
</feature>
<feature type="domain" description="CCHC-type" evidence="3">
    <location>
        <begin position="5"/>
        <end position="20"/>
    </location>
</feature>
<dbReference type="SUPFAM" id="SSF57756">
    <property type="entry name" value="Retrovirus zinc finger-like domains"/>
    <property type="match status" value="1"/>
</dbReference>
<dbReference type="PANTHER" id="PTHR22639">
    <property type="entry name" value="GAG-RELATED PROTEIN"/>
    <property type="match status" value="1"/>
</dbReference>
<dbReference type="GO" id="GO:0008270">
    <property type="term" value="F:zinc ion binding"/>
    <property type="evidence" value="ECO:0007669"/>
    <property type="project" value="UniProtKB-KW"/>
</dbReference>
<keyword evidence="1" id="KW-0862">Zinc</keyword>